<evidence type="ECO:0000256" key="1">
    <source>
        <dbReference type="ARBA" id="ARBA00001947"/>
    </source>
</evidence>
<dbReference type="GO" id="GO:0005615">
    <property type="term" value="C:extracellular space"/>
    <property type="evidence" value="ECO:0007669"/>
    <property type="project" value="TreeGrafter"/>
</dbReference>
<evidence type="ECO:0000256" key="5">
    <source>
        <dbReference type="ARBA" id="ARBA00022723"/>
    </source>
</evidence>
<keyword evidence="3" id="KW-0121">Carboxypeptidase</keyword>
<evidence type="ECO:0000256" key="10">
    <source>
        <dbReference type="ARBA" id="ARBA00023157"/>
    </source>
</evidence>
<evidence type="ECO:0000256" key="6">
    <source>
        <dbReference type="ARBA" id="ARBA00022729"/>
    </source>
</evidence>
<comment type="similarity">
    <text evidence="2 12">Belongs to the peptidase M14 family.</text>
</comment>
<evidence type="ECO:0000256" key="12">
    <source>
        <dbReference type="PROSITE-ProRule" id="PRU01379"/>
    </source>
</evidence>
<evidence type="ECO:0000259" key="14">
    <source>
        <dbReference type="PROSITE" id="PS52035"/>
    </source>
</evidence>
<keyword evidence="9" id="KW-0482">Metalloprotease</keyword>
<keyword evidence="6 13" id="KW-0732">Signal</keyword>
<comment type="cofactor">
    <cofactor evidence="1">
        <name>Zn(2+)</name>
        <dbReference type="ChEBI" id="CHEBI:29105"/>
    </cofactor>
</comment>
<evidence type="ECO:0000256" key="3">
    <source>
        <dbReference type="ARBA" id="ARBA00022645"/>
    </source>
</evidence>
<dbReference type="InterPro" id="IPR000834">
    <property type="entry name" value="Peptidase_M14"/>
</dbReference>
<dbReference type="GO" id="GO:0008270">
    <property type="term" value="F:zinc ion binding"/>
    <property type="evidence" value="ECO:0007669"/>
    <property type="project" value="InterPro"/>
</dbReference>
<organism evidence="15 16">
    <name type="scientific">Allacma fusca</name>
    <dbReference type="NCBI Taxonomy" id="39272"/>
    <lineage>
        <taxon>Eukaryota</taxon>
        <taxon>Metazoa</taxon>
        <taxon>Ecdysozoa</taxon>
        <taxon>Arthropoda</taxon>
        <taxon>Hexapoda</taxon>
        <taxon>Collembola</taxon>
        <taxon>Symphypleona</taxon>
        <taxon>Sminthuridae</taxon>
        <taxon>Allacma</taxon>
    </lineage>
</organism>
<dbReference type="GO" id="GO:0004181">
    <property type="term" value="F:metallocarboxypeptidase activity"/>
    <property type="evidence" value="ECO:0007669"/>
    <property type="project" value="InterPro"/>
</dbReference>
<evidence type="ECO:0000256" key="4">
    <source>
        <dbReference type="ARBA" id="ARBA00022670"/>
    </source>
</evidence>
<keyword evidence="8" id="KW-0862">Zinc</keyword>
<dbReference type="OrthoDB" id="3626597at2759"/>
<dbReference type="SMART" id="SM00631">
    <property type="entry name" value="Zn_pept"/>
    <property type="match status" value="1"/>
</dbReference>
<keyword evidence="10" id="KW-1015">Disulfide bond</keyword>
<evidence type="ECO:0000256" key="13">
    <source>
        <dbReference type="SAM" id="SignalP"/>
    </source>
</evidence>
<dbReference type="FunFam" id="3.40.630.10:FF:000084">
    <property type="entry name" value="Carboxypeptidase B2"/>
    <property type="match status" value="1"/>
</dbReference>
<proteinExistence type="inferred from homology"/>
<keyword evidence="7" id="KW-0378">Hydrolase</keyword>
<evidence type="ECO:0000256" key="8">
    <source>
        <dbReference type="ARBA" id="ARBA00022833"/>
    </source>
</evidence>
<evidence type="ECO:0000256" key="9">
    <source>
        <dbReference type="ARBA" id="ARBA00023049"/>
    </source>
</evidence>
<sequence>MSMRFKLLGFLCTCHVLAVDNTMESYVGYKVYRFTPSTEDHIKLLRELQDAGIDFWTGPSPPGRTSDAMFSPEQQVDLLNKALSSGMKNEVYISDVQDLLDVEKVRTVQAPGEIDWYYYYKLDDLYAHVERLAVENPYVEVIKYGQSYESRDLKVVKISKFCETGETKPIIFIEGSTHAREWISSAVATYIINELLCGTLQERMDQFDFYIVPVGNPDGYVYSHTRSRMWRKTRSINKGSRCVGTDPNRNWNYQWMTGGSSDDPCTDIYAGPEAFSEVEIRSLAEFYQTIGNNVSFVLTLHIYGQKIVFPLGYTRDHIPDYDRYVRLA</sequence>
<dbReference type="PROSITE" id="PS00132">
    <property type="entry name" value="CARBOXYPEPT_ZN_1"/>
    <property type="match status" value="1"/>
</dbReference>
<evidence type="ECO:0000313" key="16">
    <source>
        <dbReference type="Proteomes" id="UP000708208"/>
    </source>
</evidence>
<evidence type="ECO:0000256" key="7">
    <source>
        <dbReference type="ARBA" id="ARBA00022801"/>
    </source>
</evidence>
<dbReference type="InterPro" id="IPR003146">
    <property type="entry name" value="M14A_act_pep"/>
</dbReference>
<dbReference type="GO" id="GO:0006508">
    <property type="term" value="P:proteolysis"/>
    <property type="evidence" value="ECO:0007669"/>
    <property type="project" value="UniProtKB-KW"/>
</dbReference>
<protein>
    <recommendedName>
        <fullName evidence="11">Zinc carboxypeptidase A 1</fullName>
    </recommendedName>
</protein>
<evidence type="ECO:0000256" key="11">
    <source>
        <dbReference type="ARBA" id="ARBA00069039"/>
    </source>
</evidence>
<keyword evidence="4" id="KW-0645">Protease</keyword>
<dbReference type="FunFam" id="3.30.70.340:FF:000002">
    <property type="entry name" value="Carboxypeptidase A"/>
    <property type="match status" value="1"/>
</dbReference>
<feature type="domain" description="Peptidase M14" evidence="14">
    <location>
        <begin position="118"/>
        <end position="328"/>
    </location>
</feature>
<dbReference type="PANTHER" id="PTHR11705">
    <property type="entry name" value="PROTEASE FAMILY M14 CARBOXYPEPTIDASE A,B"/>
    <property type="match status" value="1"/>
</dbReference>
<evidence type="ECO:0000313" key="15">
    <source>
        <dbReference type="EMBL" id="CAG7832181.1"/>
    </source>
</evidence>
<dbReference type="InterPro" id="IPR057246">
    <property type="entry name" value="CARBOXYPEPT_ZN_1"/>
</dbReference>
<dbReference type="Pfam" id="PF02244">
    <property type="entry name" value="Propep_M14"/>
    <property type="match status" value="1"/>
</dbReference>
<gene>
    <name evidence="15" type="ORF">AFUS01_LOCUS41882</name>
</gene>
<dbReference type="EMBL" id="CAJVCH010563856">
    <property type="protein sequence ID" value="CAG7832181.1"/>
    <property type="molecule type" value="Genomic_DNA"/>
</dbReference>
<comment type="caution">
    <text evidence="15">The sequence shown here is derived from an EMBL/GenBank/DDBJ whole genome shotgun (WGS) entry which is preliminary data.</text>
</comment>
<keyword evidence="16" id="KW-1185">Reference proteome</keyword>
<dbReference type="Proteomes" id="UP000708208">
    <property type="component" value="Unassembled WGS sequence"/>
</dbReference>
<comment type="caution">
    <text evidence="12">Lacks conserved residue(s) required for the propagation of feature annotation.</text>
</comment>
<feature type="chain" id="PRO_5035260576" description="Zinc carboxypeptidase A 1" evidence="13">
    <location>
        <begin position="19"/>
        <end position="328"/>
    </location>
</feature>
<dbReference type="AlphaFoldDB" id="A0A8J2LI64"/>
<dbReference type="PROSITE" id="PS52035">
    <property type="entry name" value="PEPTIDASE_M14"/>
    <property type="match status" value="1"/>
</dbReference>
<accession>A0A8J2LI64</accession>
<name>A0A8J2LI64_9HEXA</name>
<reference evidence="15" key="1">
    <citation type="submission" date="2021-06" db="EMBL/GenBank/DDBJ databases">
        <authorList>
            <person name="Hodson N. C."/>
            <person name="Mongue J. A."/>
            <person name="Jaron S. K."/>
        </authorList>
    </citation>
    <scope>NUCLEOTIDE SEQUENCE</scope>
</reference>
<dbReference type="Pfam" id="PF00246">
    <property type="entry name" value="Peptidase_M14"/>
    <property type="match status" value="1"/>
</dbReference>
<evidence type="ECO:0000256" key="2">
    <source>
        <dbReference type="ARBA" id="ARBA00005988"/>
    </source>
</evidence>
<keyword evidence="5" id="KW-0479">Metal-binding</keyword>
<dbReference type="PANTHER" id="PTHR11705:SF153">
    <property type="entry name" value="ZINC CARBOXYPEPTIDASE A 1-LIKE PROTEIN"/>
    <property type="match status" value="1"/>
</dbReference>
<feature type="signal peptide" evidence="13">
    <location>
        <begin position="1"/>
        <end position="18"/>
    </location>
</feature>